<evidence type="ECO:0000313" key="1">
    <source>
        <dbReference type="EMBL" id="MPC49845.1"/>
    </source>
</evidence>
<comment type="caution">
    <text evidence="1">The sequence shown here is derived from an EMBL/GenBank/DDBJ whole genome shotgun (WGS) entry which is preliminary data.</text>
</comment>
<keyword evidence="2" id="KW-1185">Reference proteome</keyword>
<accession>A0A5B7FWZ1</accession>
<protein>
    <submittedName>
        <fullName evidence="1">Uncharacterized protein</fullName>
    </submittedName>
</protein>
<organism evidence="1 2">
    <name type="scientific">Portunus trituberculatus</name>
    <name type="common">Swimming crab</name>
    <name type="synonym">Neptunus trituberculatus</name>
    <dbReference type="NCBI Taxonomy" id="210409"/>
    <lineage>
        <taxon>Eukaryota</taxon>
        <taxon>Metazoa</taxon>
        <taxon>Ecdysozoa</taxon>
        <taxon>Arthropoda</taxon>
        <taxon>Crustacea</taxon>
        <taxon>Multicrustacea</taxon>
        <taxon>Malacostraca</taxon>
        <taxon>Eumalacostraca</taxon>
        <taxon>Eucarida</taxon>
        <taxon>Decapoda</taxon>
        <taxon>Pleocyemata</taxon>
        <taxon>Brachyura</taxon>
        <taxon>Eubrachyura</taxon>
        <taxon>Portunoidea</taxon>
        <taxon>Portunidae</taxon>
        <taxon>Portuninae</taxon>
        <taxon>Portunus</taxon>
    </lineage>
</organism>
<evidence type="ECO:0000313" key="2">
    <source>
        <dbReference type="Proteomes" id="UP000324222"/>
    </source>
</evidence>
<gene>
    <name evidence="1" type="ORF">E2C01_043660</name>
</gene>
<name>A0A5B7FWZ1_PORTR</name>
<proteinExistence type="predicted"/>
<dbReference type="EMBL" id="VSRR010009127">
    <property type="protein sequence ID" value="MPC49845.1"/>
    <property type="molecule type" value="Genomic_DNA"/>
</dbReference>
<dbReference type="AlphaFoldDB" id="A0A5B7FWZ1"/>
<dbReference type="Proteomes" id="UP000324222">
    <property type="component" value="Unassembled WGS sequence"/>
</dbReference>
<sequence>MDQSHNTGQVGTSSMIPVKQLSNIDVPLSFIWCGMYIITNRFSSPPDTTVTIWCSFIRPHHSTPPQSQLVVTSSTQLVMVLQTTDSWCIDDSTT</sequence>
<reference evidence="1 2" key="1">
    <citation type="submission" date="2019-05" db="EMBL/GenBank/DDBJ databases">
        <title>Another draft genome of Portunus trituberculatus and its Hox gene families provides insights of decapod evolution.</title>
        <authorList>
            <person name="Jeong J.-H."/>
            <person name="Song I."/>
            <person name="Kim S."/>
            <person name="Choi T."/>
            <person name="Kim D."/>
            <person name="Ryu S."/>
            <person name="Kim W."/>
        </authorList>
    </citation>
    <scope>NUCLEOTIDE SEQUENCE [LARGE SCALE GENOMIC DNA]</scope>
    <source>
        <tissue evidence="1">Muscle</tissue>
    </source>
</reference>